<protein>
    <submittedName>
        <fullName evidence="3">NADH dehydrogenase subunit 6</fullName>
    </submittedName>
</protein>
<reference evidence="3" key="1">
    <citation type="submission" date="2022-11" db="UniProtKB">
        <authorList>
            <consortium name="WormBaseParasite"/>
        </authorList>
    </citation>
    <scope>IDENTIFICATION</scope>
</reference>
<proteinExistence type="predicted"/>
<dbReference type="Proteomes" id="UP000887540">
    <property type="component" value="Unplaced"/>
</dbReference>
<dbReference type="WBParaSite" id="ACRNAN_Path_650.g2434.t1">
    <property type="protein sequence ID" value="ACRNAN_Path_650.g2434.t1"/>
    <property type="gene ID" value="ACRNAN_Path_650.g2434"/>
</dbReference>
<organism evidence="2 3">
    <name type="scientific">Acrobeloides nanus</name>
    <dbReference type="NCBI Taxonomy" id="290746"/>
    <lineage>
        <taxon>Eukaryota</taxon>
        <taxon>Metazoa</taxon>
        <taxon>Ecdysozoa</taxon>
        <taxon>Nematoda</taxon>
        <taxon>Chromadorea</taxon>
        <taxon>Rhabditida</taxon>
        <taxon>Tylenchina</taxon>
        <taxon>Cephalobomorpha</taxon>
        <taxon>Cephaloboidea</taxon>
        <taxon>Cephalobidae</taxon>
        <taxon>Acrobeloides</taxon>
    </lineage>
</organism>
<keyword evidence="1" id="KW-0812">Transmembrane</keyword>
<dbReference type="AlphaFoldDB" id="A0A914C9W0"/>
<feature type="transmembrane region" description="Helical" evidence="1">
    <location>
        <begin position="64"/>
        <end position="97"/>
    </location>
</feature>
<evidence type="ECO:0000313" key="2">
    <source>
        <dbReference type="Proteomes" id="UP000887540"/>
    </source>
</evidence>
<keyword evidence="1" id="KW-1133">Transmembrane helix</keyword>
<accession>A0A914C9W0</accession>
<feature type="transmembrane region" description="Helical" evidence="1">
    <location>
        <begin position="117"/>
        <end position="142"/>
    </location>
</feature>
<keyword evidence="1" id="KW-0472">Membrane</keyword>
<feature type="transmembrane region" description="Helical" evidence="1">
    <location>
        <begin position="34"/>
        <end position="52"/>
    </location>
</feature>
<evidence type="ECO:0000256" key="1">
    <source>
        <dbReference type="SAM" id="Phobius"/>
    </source>
</evidence>
<evidence type="ECO:0000313" key="3">
    <source>
        <dbReference type="WBParaSite" id="ACRNAN_Path_650.g2434.t1"/>
    </source>
</evidence>
<feature type="transmembrane region" description="Helical" evidence="1">
    <location>
        <begin position="7"/>
        <end position="28"/>
    </location>
</feature>
<sequence length="174" mass="19356">MGIQKYIGDALWISATILWLALLLIAIVNQHTGYEIAICIILFTCFGISYALAKCSAIFKQKILYKIAVALLLFALLTWYFYGITLIIGGILLSSYPEIPVSLFQRSTFGNVELSQGYMLALGISIVIFLTIVGTGVIFTIYRPVVPVAELRRQRAMKEAMKQANGQSRQNLLI</sequence>
<name>A0A914C9W0_9BILA</name>
<keyword evidence="2" id="KW-1185">Reference proteome</keyword>